<sequence length="361" mass="38633">MRFQSIPSISKLRFRKWLPTWQQRVRLALRDAVGCALAAVIAWQFAALLWGHARPTFAAVTAVVCLAPGVPSHLKQTWSLLLGCTVGILVGELAWQLPEHHPMLRLGLMVFVALLLGCLFGPAPVVPIQSGISVLLVLAMGPAVAGEVRLLDVFTGAVVGVFFSQVLFTSDPLRDMSRAAGRFLGQLGDGLQHALQAVAGGRATEAERALGAITRAHEGLAALQTAVAQGQSAVKWSLRGRLDAVRVTAVTRRYDRHAVRLYAATLLLGESLVRTLGHQSGAMPETLRQRCEWLVQALAGLAKDADVIVLDPSARLPSLPQAHAGGPMAPVPALPPEWQPVDEYCEQARQALVALLGSRDG</sequence>
<feature type="transmembrane region" description="Helical" evidence="5">
    <location>
        <begin position="148"/>
        <end position="168"/>
    </location>
</feature>
<keyword evidence="3 5" id="KW-1133">Transmembrane helix</keyword>
<evidence type="ECO:0000256" key="5">
    <source>
        <dbReference type="SAM" id="Phobius"/>
    </source>
</evidence>
<evidence type="ECO:0000313" key="8">
    <source>
        <dbReference type="Proteomes" id="UP000278006"/>
    </source>
</evidence>
<dbReference type="OrthoDB" id="8791282at2"/>
<feature type="transmembrane region" description="Helical" evidence="5">
    <location>
        <begin position="77"/>
        <end position="95"/>
    </location>
</feature>
<gene>
    <name evidence="7" type="ORF">D8I35_02370</name>
</gene>
<dbReference type="AlphaFoldDB" id="A0A3M6QYJ1"/>
<dbReference type="Proteomes" id="UP000278006">
    <property type="component" value="Unassembled WGS sequence"/>
</dbReference>
<protein>
    <submittedName>
        <fullName evidence="7">Aromatic acid exporter family protein</fullName>
    </submittedName>
</protein>
<comment type="subcellular location">
    <subcellularLocation>
        <location evidence="1">Membrane</location>
        <topology evidence="1">Multi-pass membrane protein</topology>
    </subcellularLocation>
</comment>
<reference evidence="7 8" key="1">
    <citation type="submission" date="2018-10" db="EMBL/GenBank/DDBJ databases">
        <title>Draft genome of Cortibacter populi DSM10536.</title>
        <authorList>
            <person name="Bernier A.-M."/>
            <person name="Bernard K."/>
        </authorList>
    </citation>
    <scope>NUCLEOTIDE SEQUENCE [LARGE SCALE GENOMIC DNA]</scope>
    <source>
        <strain evidence="7 8">DSM 105136</strain>
    </source>
</reference>
<evidence type="ECO:0000256" key="3">
    <source>
        <dbReference type="ARBA" id="ARBA00022989"/>
    </source>
</evidence>
<dbReference type="Pfam" id="PF13515">
    <property type="entry name" value="FUSC_2"/>
    <property type="match status" value="1"/>
</dbReference>
<keyword evidence="4 5" id="KW-0472">Membrane</keyword>
<keyword evidence="2 5" id="KW-0812">Transmembrane</keyword>
<evidence type="ECO:0000313" key="7">
    <source>
        <dbReference type="EMBL" id="RMX07991.1"/>
    </source>
</evidence>
<keyword evidence="8" id="KW-1185">Reference proteome</keyword>
<evidence type="ECO:0000256" key="4">
    <source>
        <dbReference type="ARBA" id="ARBA00023136"/>
    </source>
</evidence>
<comment type="caution">
    <text evidence="7">The sequence shown here is derived from an EMBL/GenBank/DDBJ whole genome shotgun (WGS) entry which is preliminary data.</text>
</comment>
<feature type="domain" description="Integral membrane bound transporter" evidence="6">
    <location>
        <begin position="42"/>
        <end position="163"/>
    </location>
</feature>
<feature type="transmembrane region" description="Helical" evidence="5">
    <location>
        <begin position="107"/>
        <end position="128"/>
    </location>
</feature>
<organism evidence="7 8">
    <name type="scientific">Corticibacter populi</name>
    <dbReference type="NCBI Taxonomy" id="1550736"/>
    <lineage>
        <taxon>Bacteria</taxon>
        <taxon>Pseudomonadati</taxon>
        <taxon>Pseudomonadota</taxon>
        <taxon>Betaproteobacteria</taxon>
        <taxon>Burkholderiales</taxon>
        <taxon>Comamonadaceae</taxon>
        <taxon>Corticibacter</taxon>
    </lineage>
</organism>
<dbReference type="RefSeq" id="WP_122226114.1">
    <property type="nucleotide sequence ID" value="NZ_RDQO01000001.1"/>
</dbReference>
<proteinExistence type="predicted"/>
<dbReference type="EMBL" id="RDQO01000001">
    <property type="protein sequence ID" value="RMX07991.1"/>
    <property type="molecule type" value="Genomic_DNA"/>
</dbReference>
<evidence type="ECO:0000256" key="2">
    <source>
        <dbReference type="ARBA" id="ARBA00022692"/>
    </source>
</evidence>
<evidence type="ECO:0000256" key="1">
    <source>
        <dbReference type="ARBA" id="ARBA00004141"/>
    </source>
</evidence>
<name>A0A3M6QYJ1_9BURK</name>
<accession>A0A3M6QYJ1</accession>
<dbReference type="InterPro" id="IPR049453">
    <property type="entry name" value="Memb_transporter_dom"/>
</dbReference>
<evidence type="ECO:0000259" key="6">
    <source>
        <dbReference type="Pfam" id="PF13515"/>
    </source>
</evidence>
<dbReference type="GO" id="GO:0016020">
    <property type="term" value="C:membrane"/>
    <property type="evidence" value="ECO:0007669"/>
    <property type="project" value="UniProtKB-SubCell"/>
</dbReference>